<dbReference type="GO" id="GO:0042602">
    <property type="term" value="F:riboflavin reductase (NADPH) activity"/>
    <property type="evidence" value="ECO:0007669"/>
    <property type="project" value="TreeGrafter"/>
</dbReference>
<dbReference type="Gene3D" id="2.30.110.10">
    <property type="entry name" value="Electron Transport, Fmn-binding Protein, Chain A"/>
    <property type="match status" value="1"/>
</dbReference>
<dbReference type="Proteomes" id="UP000013521">
    <property type="component" value="Unassembled WGS sequence"/>
</dbReference>
<keyword evidence="1" id="KW-0560">Oxidoreductase</keyword>
<dbReference type="InterPro" id="IPR012349">
    <property type="entry name" value="Split_barrel_FMN-bd"/>
</dbReference>
<evidence type="ECO:0000256" key="1">
    <source>
        <dbReference type="ARBA" id="ARBA00023002"/>
    </source>
</evidence>
<feature type="compositionally biased region" description="Basic and acidic residues" evidence="2">
    <location>
        <begin position="318"/>
        <end position="330"/>
    </location>
</feature>
<evidence type="ECO:0000313" key="5">
    <source>
        <dbReference type="Proteomes" id="UP000013521"/>
    </source>
</evidence>
<dbReference type="PANTHER" id="PTHR30466:SF1">
    <property type="entry name" value="FMN REDUCTASE (NADH) RUTF"/>
    <property type="match status" value="1"/>
</dbReference>
<sequence>MLATRAERCFYQAFFRWNSTSTSSRHAACRSCRLFSSHPARNDSDKDNAEEFEIIGFATKKERERRRLQATVRSVFRSVPQPIAIVTALAEDQIGSLDGSTTLTSEYEEALKQMRAMTISSLNTVSLVPSPVVSFNIRVPSSTWDAIRVQSRFRIHLLKATERGSEIAESFARGDTHAGLIRQLKLNSTINLNRPGGILRLHGSTTEWRTVEANMDPNPAPYLRSAGVACCMLVELRPEACVEVNDHVIVVADVREVIGGDISMFKNNSVPGQRQPVLSYYNREFVRVDTPVSSPVSLPVQDPEWVVMVRKDVKSFEDKGIEGQDKDGPRIRRVLASKNQEGSTNQNPRIEGKYRA</sequence>
<dbReference type="AlphaFoldDB" id="R1EU59"/>
<dbReference type="HOGENOM" id="CLU_778441_0_0_1"/>
<dbReference type="SUPFAM" id="SSF50475">
    <property type="entry name" value="FMN-binding split barrel"/>
    <property type="match status" value="1"/>
</dbReference>
<feature type="region of interest" description="Disordered" evidence="2">
    <location>
        <begin position="318"/>
        <end position="356"/>
    </location>
</feature>
<dbReference type="SMART" id="SM00903">
    <property type="entry name" value="Flavin_Reduct"/>
    <property type="match status" value="1"/>
</dbReference>
<protein>
    <submittedName>
        <fullName evidence="4">Putative oxidoreductase protein</fullName>
    </submittedName>
</protein>
<dbReference type="Pfam" id="PF01613">
    <property type="entry name" value="Flavin_Reduct"/>
    <property type="match status" value="1"/>
</dbReference>
<dbReference type="EMBL" id="KB915882">
    <property type="protein sequence ID" value="EOD51343.1"/>
    <property type="molecule type" value="Genomic_DNA"/>
</dbReference>
<evidence type="ECO:0000259" key="3">
    <source>
        <dbReference type="SMART" id="SM00903"/>
    </source>
</evidence>
<accession>R1EU59</accession>
<evidence type="ECO:0000256" key="2">
    <source>
        <dbReference type="SAM" id="MobiDB-lite"/>
    </source>
</evidence>
<dbReference type="OrthoDB" id="2015405at2759"/>
<dbReference type="OMA" id="CETINQP"/>
<dbReference type="KEGG" id="npa:UCRNP2_1895"/>
<dbReference type="STRING" id="1287680.R1EU59"/>
<feature type="compositionally biased region" description="Polar residues" evidence="2">
    <location>
        <begin position="337"/>
        <end position="348"/>
    </location>
</feature>
<reference evidence="5" key="1">
    <citation type="journal article" date="2013" name="Genome Announc.">
        <title>Draft genome sequence of Neofusicoccum parvum isolate UCR-NP2, a fungal vascular pathogen associated with grapevine cankers.</title>
        <authorList>
            <person name="Blanco-Ulate B."/>
            <person name="Rolshausen P."/>
            <person name="Cantu D."/>
        </authorList>
    </citation>
    <scope>NUCLEOTIDE SEQUENCE [LARGE SCALE GENOMIC DNA]</scope>
    <source>
        <strain evidence="5">UCR-NP2</strain>
    </source>
</reference>
<name>R1EU59_BOTPV</name>
<feature type="domain" description="Flavin reductase like" evidence="3">
    <location>
        <begin position="76"/>
        <end position="263"/>
    </location>
</feature>
<dbReference type="InterPro" id="IPR050268">
    <property type="entry name" value="NADH-dep_flavin_reductase"/>
</dbReference>
<dbReference type="GO" id="GO:0010181">
    <property type="term" value="F:FMN binding"/>
    <property type="evidence" value="ECO:0007669"/>
    <property type="project" value="InterPro"/>
</dbReference>
<organism evidence="4 5">
    <name type="scientific">Botryosphaeria parva (strain UCR-NP2)</name>
    <name type="common">Grapevine canker fungus</name>
    <name type="synonym">Neofusicoccum parvum</name>
    <dbReference type="NCBI Taxonomy" id="1287680"/>
    <lineage>
        <taxon>Eukaryota</taxon>
        <taxon>Fungi</taxon>
        <taxon>Dikarya</taxon>
        <taxon>Ascomycota</taxon>
        <taxon>Pezizomycotina</taxon>
        <taxon>Dothideomycetes</taxon>
        <taxon>Dothideomycetes incertae sedis</taxon>
        <taxon>Botryosphaeriales</taxon>
        <taxon>Botryosphaeriaceae</taxon>
        <taxon>Neofusicoccum</taxon>
    </lineage>
</organism>
<evidence type="ECO:0000313" key="4">
    <source>
        <dbReference type="EMBL" id="EOD51343.1"/>
    </source>
</evidence>
<gene>
    <name evidence="4" type="ORF">UCRNP2_1895</name>
</gene>
<dbReference type="eggNOG" id="ENOG502SB89">
    <property type="taxonomic scope" value="Eukaryota"/>
</dbReference>
<dbReference type="InterPro" id="IPR002563">
    <property type="entry name" value="Flavin_Rdtase-like_dom"/>
</dbReference>
<dbReference type="PANTHER" id="PTHR30466">
    <property type="entry name" value="FLAVIN REDUCTASE"/>
    <property type="match status" value="1"/>
</dbReference>
<proteinExistence type="predicted"/>